<name>A0A512B7I7_9BACT</name>
<proteinExistence type="predicted"/>
<dbReference type="GO" id="GO:0006152">
    <property type="term" value="P:purine nucleoside catabolic process"/>
    <property type="evidence" value="ECO:0007669"/>
    <property type="project" value="TreeGrafter"/>
</dbReference>
<evidence type="ECO:0000259" key="4">
    <source>
        <dbReference type="Pfam" id="PF01156"/>
    </source>
</evidence>
<keyword evidence="3" id="KW-0732">Signal</keyword>
<accession>A0A512B7I7</accession>
<dbReference type="Gene3D" id="3.90.245.10">
    <property type="entry name" value="Ribonucleoside hydrolase-like"/>
    <property type="match status" value="1"/>
</dbReference>
<evidence type="ECO:0000256" key="3">
    <source>
        <dbReference type="SAM" id="SignalP"/>
    </source>
</evidence>
<organism evidence="5 6">
    <name type="scientific">Segetibacter aerophilus</name>
    <dbReference type="NCBI Taxonomy" id="670293"/>
    <lineage>
        <taxon>Bacteria</taxon>
        <taxon>Pseudomonadati</taxon>
        <taxon>Bacteroidota</taxon>
        <taxon>Chitinophagia</taxon>
        <taxon>Chitinophagales</taxon>
        <taxon>Chitinophagaceae</taxon>
        <taxon>Segetibacter</taxon>
    </lineage>
</organism>
<keyword evidence="2" id="KW-0326">Glycosidase</keyword>
<feature type="domain" description="Inosine/uridine-preferring nucleoside hydrolase" evidence="4">
    <location>
        <begin position="39"/>
        <end position="286"/>
    </location>
</feature>
<dbReference type="Proteomes" id="UP000321513">
    <property type="component" value="Unassembled WGS sequence"/>
</dbReference>
<dbReference type="AlphaFoldDB" id="A0A512B7I7"/>
<reference evidence="5 6" key="1">
    <citation type="submission" date="2019-07" db="EMBL/GenBank/DDBJ databases">
        <title>Whole genome shotgun sequence of Segetibacter aerophilus NBRC 106135.</title>
        <authorList>
            <person name="Hosoyama A."/>
            <person name="Uohara A."/>
            <person name="Ohji S."/>
            <person name="Ichikawa N."/>
        </authorList>
    </citation>
    <scope>NUCLEOTIDE SEQUENCE [LARGE SCALE GENOMIC DNA]</scope>
    <source>
        <strain evidence="5 6">NBRC 106135</strain>
    </source>
</reference>
<dbReference type="InterPro" id="IPR036452">
    <property type="entry name" value="Ribo_hydro-like"/>
</dbReference>
<evidence type="ECO:0000313" key="5">
    <source>
        <dbReference type="EMBL" id="GEO07767.1"/>
    </source>
</evidence>
<gene>
    <name evidence="5" type="ORF">SAE01_02630</name>
</gene>
<dbReference type="PANTHER" id="PTHR12304:SF4">
    <property type="entry name" value="URIDINE NUCLEOSIDASE"/>
    <property type="match status" value="1"/>
</dbReference>
<dbReference type="Pfam" id="PF01156">
    <property type="entry name" value="IU_nuc_hydro"/>
    <property type="match status" value="1"/>
</dbReference>
<dbReference type="PANTHER" id="PTHR12304">
    <property type="entry name" value="INOSINE-URIDINE PREFERRING NUCLEOSIDE HYDROLASE"/>
    <property type="match status" value="1"/>
</dbReference>
<dbReference type="InterPro" id="IPR023186">
    <property type="entry name" value="IUNH"/>
</dbReference>
<keyword evidence="6" id="KW-1185">Reference proteome</keyword>
<evidence type="ECO:0000256" key="1">
    <source>
        <dbReference type="ARBA" id="ARBA00022801"/>
    </source>
</evidence>
<feature type="chain" id="PRO_5021861648" description="Inosine/uridine-preferring nucleoside hydrolase domain-containing protein" evidence="3">
    <location>
        <begin position="23"/>
        <end position="342"/>
    </location>
</feature>
<dbReference type="RefSeq" id="WP_147201725.1">
    <property type="nucleotide sequence ID" value="NZ_BJYT01000001.1"/>
</dbReference>
<evidence type="ECO:0000313" key="6">
    <source>
        <dbReference type="Proteomes" id="UP000321513"/>
    </source>
</evidence>
<evidence type="ECO:0000256" key="2">
    <source>
        <dbReference type="ARBA" id="ARBA00023295"/>
    </source>
</evidence>
<dbReference type="GO" id="GO:0008477">
    <property type="term" value="F:purine nucleosidase activity"/>
    <property type="evidence" value="ECO:0007669"/>
    <property type="project" value="TreeGrafter"/>
</dbReference>
<dbReference type="EMBL" id="BJYT01000001">
    <property type="protein sequence ID" value="GEO07767.1"/>
    <property type="molecule type" value="Genomic_DNA"/>
</dbReference>
<sequence>MLSTIFKAAFLIVGLNVIAASAQTSNIFDSNFVKPRCRVIIDNDFSGDPDGLFQLVHHLLSPSVDIRAVIGSHLNARDGFDNSKTQADNAAKQALEIIRLVKPSSNIPVIAGSNTAMINDSTPVKSEAVQFIIKEAMRADTKSPLYVVCGAGLTEIASAVLTQPEIAKKITLIWIGGPEYLDLAFPPPNYSSPEYNLNIDINAAKVVFNKSSISLWQVPRNAYRQCLLSYAQLLYNIKSKGEVGKYLAGKIEAIMNRIGKFGLNIGETYVMGDSPLVLLTALQSSFEADPSSSRYVIKLAPRINDRGDYEFNDKGRNIRVYDWLDTNLMFSDFFAKLSLFSR</sequence>
<dbReference type="SUPFAM" id="SSF53590">
    <property type="entry name" value="Nucleoside hydrolase"/>
    <property type="match status" value="1"/>
</dbReference>
<comment type="caution">
    <text evidence="5">The sequence shown here is derived from an EMBL/GenBank/DDBJ whole genome shotgun (WGS) entry which is preliminary data.</text>
</comment>
<feature type="signal peptide" evidence="3">
    <location>
        <begin position="1"/>
        <end position="22"/>
    </location>
</feature>
<dbReference type="GO" id="GO:0005829">
    <property type="term" value="C:cytosol"/>
    <property type="evidence" value="ECO:0007669"/>
    <property type="project" value="TreeGrafter"/>
</dbReference>
<keyword evidence="1" id="KW-0378">Hydrolase</keyword>
<dbReference type="OrthoDB" id="253051at2"/>
<protein>
    <recommendedName>
        <fullName evidence="4">Inosine/uridine-preferring nucleoside hydrolase domain-containing protein</fullName>
    </recommendedName>
</protein>
<dbReference type="InterPro" id="IPR001910">
    <property type="entry name" value="Inosine/uridine_hydrolase_dom"/>
</dbReference>